<evidence type="ECO:0000313" key="6">
    <source>
        <dbReference type="EMBL" id="AVO33431.1"/>
    </source>
</evidence>
<dbReference type="PROSITE" id="PS50931">
    <property type="entry name" value="HTH_LYSR"/>
    <property type="match status" value="1"/>
</dbReference>
<sequence>MQIHGALTLQLLHTLDVLLRTRSVSRTADELGQTQSAVSVSLRRLREVLNDPLLVRSGSHLVPTTRALAMEPRLAQLLAEMGQMLRNNTGFSPETSTRQFTLATADCMQSFFLPLLVRHLRVVAPNIQLRLRPLTAQFDFSVALEEGALDAVVGNWPNPPAHLRQRMLIEDRMICLMRPGHPLADRDALDLATYLQLDHVAPEPFLSNTPGPVDGALAQLGVKRHIAVTVPEFGLASYLVADSDLVFTSSSHYGQHYADLLGLLSVDAPAELEPMRFYLLWHDCAQLDPASVWLRQQIAWVAGELGGFRAP</sequence>
<dbReference type="GO" id="GO:0003700">
    <property type="term" value="F:DNA-binding transcription factor activity"/>
    <property type="evidence" value="ECO:0007669"/>
    <property type="project" value="InterPro"/>
</dbReference>
<evidence type="ECO:0000259" key="5">
    <source>
        <dbReference type="PROSITE" id="PS50931"/>
    </source>
</evidence>
<dbReference type="InterPro" id="IPR036388">
    <property type="entry name" value="WH-like_DNA-bd_sf"/>
</dbReference>
<protein>
    <submittedName>
        <fullName evidence="6">LysR family transcriptional regulator</fullName>
    </submittedName>
</protein>
<evidence type="ECO:0000256" key="1">
    <source>
        <dbReference type="ARBA" id="ARBA00009437"/>
    </source>
</evidence>
<proteinExistence type="inferred from homology"/>
<name>A0A2S0MCD6_9BURK</name>
<dbReference type="GO" id="GO:0003677">
    <property type="term" value="F:DNA binding"/>
    <property type="evidence" value="ECO:0007669"/>
    <property type="project" value="UniProtKB-KW"/>
</dbReference>
<dbReference type="Pfam" id="PF00126">
    <property type="entry name" value="HTH_1"/>
    <property type="match status" value="1"/>
</dbReference>
<keyword evidence="2" id="KW-0805">Transcription regulation</keyword>
<dbReference type="InterPro" id="IPR050389">
    <property type="entry name" value="LysR-type_TF"/>
</dbReference>
<dbReference type="Pfam" id="PF03466">
    <property type="entry name" value="LysR_substrate"/>
    <property type="match status" value="1"/>
</dbReference>
<organism evidence="6 7">
    <name type="scientific">Ottowia oryzae</name>
    <dbReference type="NCBI Taxonomy" id="2109914"/>
    <lineage>
        <taxon>Bacteria</taxon>
        <taxon>Pseudomonadati</taxon>
        <taxon>Pseudomonadota</taxon>
        <taxon>Betaproteobacteria</taxon>
        <taxon>Burkholderiales</taxon>
        <taxon>Comamonadaceae</taxon>
        <taxon>Ottowia</taxon>
    </lineage>
</organism>
<dbReference type="PANTHER" id="PTHR30118">
    <property type="entry name" value="HTH-TYPE TRANSCRIPTIONAL REGULATOR LEUO-RELATED"/>
    <property type="match status" value="1"/>
</dbReference>
<dbReference type="RefSeq" id="WP_106701994.1">
    <property type="nucleotide sequence ID" value="NZ_CP027666.1"/>
</dbReference>
<keyword evidence="7" id="KW-1185">Reference proteome</keyword>
<dbReference type="OrthoDB" id="8924032at2"/>
<dbReference type="PANTHER" id="PTHR30118:SF15">
    <property type="entry name" value="TRANSCRIPTIONAL REGULATORY PROTEIN"/>
    <property type="match status" value="1"/>
</dbReference>
<accession>A0A2S0MCD6</accession>
<dbReference type="EMBL" id="CP027666">
    <property type="protein sequence ID" value="AVO33431.1"/>
    <property type="molecule type" value="Genomic_DNA"/>
</dbReference>
<keyword evidence="3" id="KW-0238">DNA-binding</keyword>
<dbReference type="KEGG" id="otk:C6570_03555"/>
<dbReference type="InterPro" id="IPR036390">
    <property type="entry name" value="WH_DNA-bd_sf"/>
</dbReference>
<keyword evidence="4" id="KW-0804">Transcription</keyword>
<dbReference type="AlphaFoldDB" id="A0A2S0MCD6"/>
<dbReference type="SUPFAM" id="SSF53850">
    <property type="entry name" value="Periplasmic binding protein-like II"/>
    <property type="match status" value="1"/>
</dbReference>
<reference evidence="6 7" key="1">
    <citation type="submission" date="2018-03" db="EMBL/GenBank/DDBJ databases">
        <title>Genome sequencing of Ottowia sp.</title>
        <authorList>
            <person name="Kim S.-J."/>
            <person name="Heo J."/>
            <person name="Kwon S.-W."/>
        </authorList>
    </citation>
    <scope>NUCLEOTIDE SEQUENCE [LARGE SCALE GENOMIC DNA]</scope>
    <source>
        <strain evidence="6 7">KADR8-3</strain>
    </source>
</reference>
<comment type="similarity">
    <text evidence="1">Belongs to the LysR transcriptional regulatory family.</text>
</comment>
<dbReference type="InterPro" id="IPR000847">
    <property type="entry name" value="LysR_HTH_N"/>
</dbReference>
<evidence type="ECO:0000256" key="3">
    <source>
        <dbReference type="ARBA" id="ARBA00023125"/>
    </source>
</evidence>
<feature type="domain" description="HTH lysR-type" evidence="5">
    <location>
        <begin position="7"/>
        <end position="64"/>
    </location>
</feature>
<evidence type="ECO:0000313" key="7">
    <source>
        <dbReference type="Proteomes" id="UP000239709"/>
    </source>
</evidence>
<dbReference type="SUPFAM" id="SSF46785">
    <property type="entry name" value="Winged helix' DNA-binding domain"/>
    <property type="match status" value="1"/>
</dbReference>
<dbReference type="Gene3D" id="1.10.10.10">
    <property type="entry name" value="Winged helix-like DNA-binding domain superfamily/Winged helix DNA-binding domain"/>
    <property type="match status" value="1"/>
</dbReference>
<dbReference type="InterPro" id="IPR005119">
    <property type="entry name" value="LysR_subst-bd"/>
</dbReference>
<dbReference type="Gene3D" id="3.40.190.10">
    <property type="entry name" value="Periplasmic binding protein-like II"/>
    <property type="match status" value="2"/>
</dbReference>
<gene>
    <name evidence="6" type="ORF">C6570_03555</name>
</gene>
<dbReference type="Proteomes" id="UP000239709">
    <property type="component" value="Chromosome"/>
</dbReference>
<evidence type="ECO:0000256" key="4">
    <source>
        <dbReference type="ARBA" id="ARBA00023163"/>
    </source>
</evidence>
<evidence type="ECO:0000256" key="2">
    <source>
        <dbReference type="ARBA" id="ARBA00023015"/>
    </source>
</evidence>